<dbReference type="Pfam" id="PF05425">
    <property type="entry name" value="CopD"/>
    <property type="match status" value="1"/>
</dbReference>
<feature type="transmembrane region" description="Helical" evidence="6">
    <location>
        <begin position="295"/>
        <end position="319"/>
    </location>
</feature>
<feature type="transmembrane region" description="Helical" evidence="6">
    <location>
        <begin position="95"/>
        <end position="117"/>
    </location>
</feature>
<evidence type="ECO:0000256" key="5">
    <source>
        <dbReference type="ARBA" id="ARBA00023136"/>
    </source>
</evidence>
<dbReference type="PANTHER" id="PTHR34820:SF4">
    <property type="entry name" value="INNER MEMBRANE PROTEIN YEBZ"/>
    <property type="match status" value="1"/>
</dbReference>
<feature type="transmembrane region" description="Helical" evidence="6">
    <location>
        <begin position="539"/>
        <end position="560"/>
    </location>
</feature>
<reference evidence="9" key="1">
    <citation type="journal article" date="2019" name="Int. J. Syst. Evol. Microbiol.">
        <title>The Global Catalogue of Microorganisms (GCM) 10K type strain sequencing project: providing services to taxonomists for standard genome sequencing and annotation.</title>
        <authorList>
            <consortium name="The Broad Institute Genomics Platform"/>
            <consortium name="The Broad Institute Genome Sequencing Center for Infectious Disease"/>
            <person name="Wu L."/>
            <person name="Ma J."/>
        </authorList>
    </citation>
    <scope>NUCLEOTIDE SEQUENCE [LARGE SCALE GENOMIC DNA]</scope>
    <source>
        <strain evidence="9">JCM 16703</strain>
    </source>
</reference>
<keyword evidence="3 6" id="KW-0812">Transmembrane</keyword>
<feature type="transmembrane region" description="Helical" evidence="6">
    <location>
        <begin position="50"/>
        <end position="74"/>
    </location>
</feature>
<dbReference type="Pfam" id="PF09678">
    <property type="entry name" value="Caa3_CtaG"/>
    <property type="match status" value="1"/>
</dbReference>
<comment type="caution">
    <text evidence="8">The sequence shown here is derived from an EMBL/GenBank/DDBJ whole genome shotgun (WGS) entry which is preliminary data.</text>
</comment>
<feature type="transmembrane region" description="Helical" evidence="6">
    <location>
        <begin position="196"/>
        <end position="218"/>
    </location>
</feature>
<evidence type="ECO:0000259" key="7">
    <source>
        <dbReference type="Pfam" id="PF05425"/>
    </source>
</evidence>
<proteinExistence type="predicted"/>
<feature type="transmembrane region" description="Helical" evidence="6">
    <location>
        <begin position="164"/>
        <end position="184"/>
    </location>
</feature>
<dbReference type="EMBL" id="BAAAZH010000001">
    <property type="protein sequence ID" value="GAA4108523.1"/>
    <property type="molecule type" value="Genomic_DNA"/>
</dbReference>
<evidence type="ECO:0000313" key="9">
    <source>
        <dbReference type="Proteomes" id="UP001501495"/>
    </source>
</evidence>
<feature type="transmembrane region" description="Helical" evidence="6">
    <location>
        <begin position="474"/>
        <end position="494"/>
    </location>
</feature>
<evidence type="ECO:0000256" key="6">
    <source>
        <dbReference type="SAM" id="Phobius"/>
    </source>
</evidence>
<organism evidence="8 9">
    <name type="scientific">Nocardioides fonticola</name>
    <dbReference type="NCBI Taxonomy" id="450363"/>
    <lineage>
        <taxon>Bacteria</taxon>
        <taxon>Bacillati</taxon>
        <taxon>Actinomycetota</taxon>
        <taxon>Actinomycetes</taxon>
        <taxon>Propionibacteriales</taxon>
        <taxon>Nocardioidaceae</taxon>
        <taxon>Nocardioides</taxon>
    </lineage>
</organism>
<dbReference type="Proteomes" id="UP001501495">
    <property type="component" value="Unassembled WGS sequence"/>
</dbReference>
<feature type="transmembrane region" description="Helical" evidence="6">
    <location>
        <begin position="360"/>
        <end position="379"/>
    </location>
</feature>
<gene>
    <name evidence="8" type="ORF">GCM10022215_02300</name>
</gene>
<dbReference type="InterPro" id="IPR032694">
    <property type="entry name" value="CopC/D"/>
</dbReference>
<protein>
    <submittedName>
        <fullName evidence="8">Cytochrome c oxidase assembly protein</fullName>
    </submittedName>
</protein>
<evidence type="ECO:0000256" key="4">
    <source>
        <dbReference type="ARBA" id="ARBA00022989"/>
    </source>
</evidence>
<feature type="transmembrane region" description="Helical" evidence="6">
    <location>
        <begin position="391"/>
        <end position="413"/>
    </location>
</feature>
<feature type="transmembrane region" description="Helical" evidence="6">
    <location>
        <begin position="137"/>
        <end position="157"/>
    </location>
</feature>
<sequence length="652" mass="68896">MTQRARIAGGVLASALLALVLMLALGGGIPARAPIGLPDPGRFTAWALPIATFTVIALGVLVVGSLLVPMLTVTGEGGDDIRGRAVRAIAAVRRLAPVWALVALLELVLTYSDQFAVPVWQARPGDVYGFAVQVDQGRALVVQALLALAVAVAARYVTRAPEAGWVLVLALAAFAPPVLTGHAASSGSHDTAIISLLLHVAAVAVWLGGLVALWWYLGERPRTQQVAARRFSALAAWCFGVVAVSGLINALVRLGGLSEFVTTDYGRGVLVKVALLALIALLARRVRSALIGGGLRSVALITGAELAAMSAAVGLGVALSRTPPPVGTVYTSVAEDLLGGPLPPAPTVGRLLWSFTPSGVGLAVVLLGGAAYLAGVVHLRRQGDTWPIGRTIAWFVGLLTVGYATFGGLGTYSHVMFSAHMASHMVLSMVAPILLVLGAPVNLALRALPGTDADGGRGPRQWLAAVLRTRYVRFLTHPVVAALIFVGSLYGIYFSGAFEGLMESHLGHAFMEVHFLLAGCLYFEVLVGDSPLPHRIGHFARLGLLLVVMPFHAFFAIAVMNSETAIGGRYYSLLDRPYATDLLHDQFVGGSLTWAAGEVPMVLVLFVLLGQWYLSDSREARRYDRKADRDQGADLEAYNRMFAALAERDDAR</sequence>
<feature type="transmembrane region" description="Helical" evidence="6">
    <location>
        <begin position="506"/>
        <end position="527"/>
    </location>
</feature>
<dbReference type="PANTHER" id="PTHR34820">
    <property type="entry name" value="INNER MEMBRANE PROTEIN YEBZ"/>
    <property type="match status" value="1"/>
</dbReference>
<feature type="transmembrane region" description="Helical" evidence="6">
    <location>
        <begin position="425"/>
        <end position="445"/>
    </location>
</feature>
<feature type="transmembrane region" description="Helical" evidence="6">
    <location>
        <begin position="592"/>
        <end position="614"/>
    </location>
</feature>
<feature type="transmembrane region" description="Helical" evidence="6">
    <location>
        <begin position="265"/>
        <end position="283"/>
    </location>
</feature>
<keyword evidence="2" id="KW-1003">Cell membrane</keyword>
<keyword evidence="9" id="KW-1185">Reference proteome</keyword>
<feature type="transmembrane region" description="Helical" evidence="6">
    <location>
        <begin position="230"/>
        <end position="253"/>
    </location>
</feature>
<feature type="domain" description="Copper resistance protein D" evidence="7">
    <location>
        <begin position="227"/>
        <end position="317"/>
    </location>
</feature>
<evidence type="ECO:0000256" key="3">
    <source>
        <dbReference type="ARBA" id="ARBA00022692"/>
    </source>
</evidence>
<name>A0ABP7XAE6_9ACTN</name>
<dbReference type="RefSeq" id="WP_344731347.1">
    <property type="nucleotide sequence ID" value="NZ_BAAAZH010000001.1"/>
</dbReference>
<comment type="subcellular location">
    <subcellularLocation>
        <location evidence="1">Cell membrane</location>
        <topology evidence="1">Multi-pass membrane protein</topology>
    </subcellularLocation>
</comment>
<keyword evidence="4 6" id="KW-1133">Transmembrane helix</keyword>
<evidence type="ECO:0000313" key="8">
    <source>
        <dbReference type="EMBL" id="GAA4108523.1"/>
    </source>
</evidence>
<dbReference type="InterPro" id="IPR008457">
    <property type="entry name" value="Cu-R_CopD_dom"/>
</dbReference>
<accession>A0ABP7XAE6</accession>
<evidence type="ECO:0000256" key="2">
    <source>
        <dbReference type="ARBA" id="ARBA00022475"/>
    </source>
</evidence>
<keyword evidence="5 6" id="KW-0472">Membrane</keyword>
<dbReference type="InterPro" id="IPR019108">
    <property type="entry name" value="Caa3_assmbl_CtaG-rel"/>
</dbReference>
<evidence type="ECO:0000256" key="1">
    <source>
        <dbReference type="ARBA" id="ARBA00004651"/>
    </source>
</evidence>